<keyword evidence="3" id="KW-1185">Reference proteome</keyword>
<dbReference type="InterPro" id="IPR058676">
    <property type="entry name" value="YuzK"/>
</dbReference>
<dbReference type="Pfam" id="PF26149">
    <property type="entry name" value="YuzK"/>
    <property type="match status" value="1"/>
</dbReference>
<dbReference type="OrthoDB" id="2454002at2"/>
<dbReference type="STRING" id="1612202.SAMN05421734_10936"/>
<gene>
    <name evidence="2" type="ORF">SAMN05421734_10936</name>
</gene>
<evidence type="ECO:0000313" key="3">
    <source>
        <dbReference type="Proteomes" id="UP000242949"/>
    </source>
</evidence>
<evidence type="ECO:0000256" key="1">
    <source>
        <dbReference type="SAM" id="MobiDB-lite"/>
    </source>
</evidence>
<organism evidence="2 3">
    <name type="scientific">Pelagirhabdus alkalitolerans</name>
    <dbReference type="NCBI Taxonomy" id="1612202"/>
    <lineage>
        <taxon>Bacteria</taxon>
        <taxon>Bacillati</taxon>
        <taxon>Bacillota</taxon>
        <taxon>Bacilli</taxon>
        <taxon>Bacillales</taxon>
        <taxon>Bacillaceae</taxon>
        <taxon>Pelagirhabdus</taxon>
    </lineage>
</organism>
<dbReference type="RefSeq" id="WP_090796574.1">
    <property type="nucleotide sequence ID" value="NZ_FMYI01000009.1"/>
</dbReference>
<proteinExistence type="predicted"/>
<evidence type="ECO:0000313" key="2">
    <source>
        <dbReference type="EMBL" id="SDC45469.1"/>
    </source>
</evidence>
<protein>
    <submittedName>
        <fullName evidence="2">Uncharacterized protein</fullName>
    </submittedName>
</protein>
<dbReference type="EMBL" id="FMYI01000009">
    <property type="protein sequence ID" value="SDC45469.1"/>
    <property type="molecule type" value="Genomic_DNA"/>
</dbReference>
<dbReference type="AlphaFoldDB" id="A0A1G6LQJ6"/>
<feature type="region of interest" description="Disordered" evidence="1">
    <location>
        <begin position="41"/>
        <end position="62"/>
    </location>
</feature>
<name>A0A1G6LQJ6_9BACI</name>
<dbReference type="Proteomes" id="UP000242949">
    <property type="component" value="Unassembled WGS sequence"/>
</dbReference>
<sequence>MDQSIELNYTQEMEKAMHQNHGCGYAAYGIDMSERLKVERTREQSHKDGMALVTDINRQVHR</sequence>
<accession>A0A1G6LQJ6</accession>
<reference evidence="3" key="1">
    <citation type="submission" date="2016-09" db="EMBL/GenBank/DDBJ databases">
        <authorList>
            <person name="Varghese N."/>
            <person name="Submissions S."/>
        </authorList>
    </citation>
    <scope>NUCLEOTIDE SEQUENCE [LARGE SCALE GENOMIC DNA]</scope>
    <source>
        <strain evidence="3">S5</strain>
    </source>
</reference>